<organism evidence="1 2">
    <name type="scientific">Chlamydomonas eustigma</name>
    <dbReference type="NCBI Taxonomy" id="1157962"/>
    <lineage>
        <taxon>Eukaryota</taxon>
        <taxon>Viridiplantae</taxon>
        <taxon>Chlorophyta</taxon>
        <taxon>core chlorophytes</taxon>
        <taxon>Chlorophyceae</taxon>
        <taxon>CS clade</taxon>
        <taxon>Chlamydomonadales</taxon>
        <taxon>Chlamydomonadaceae</taxon>
        <taxon>Chlamydomonas</taxon>
    </lineage>
</organism>
<sequence>MSNVIHGQAELFNKIAAGQAALQQAKDALSYTQCKHSSVLQSTTAVSFDGRRKLSSSFSAKDRADKKIDQHCNDVGECSRHCVRAKKCTERIMRDVLLLLDSMLQGQQVSHHEISHVRDKVVSEVLAMTESQEQ</sequence>
<name>A0A250X5D5_9CHLO</name>
<keyword evidence="2" id="KW-1185">Reference proteome</keyword>
<comment type="caution">
    <text evidence="1">The sequence shown here is derived from an EMBL/GenBank/DDBJ whole genome shotgun (WGS) entry which is preliminary data.</text>
</comment>
<protein>
    <submittedName>
        <fullName evidence="1">Uncharacterized protein</fullName>
    </submittedName>
</protein>
<proteinExistence type="predicted"/>
<dbReference type="EMBL" id="BEGY01000031">
    <property type="protein sequence ID" value="GAX78256.1"/>
    <property type="molecule type" value="Genomic_DNA"/>
</dbReference>
<dbReference type="Proteomes" id="UP000232323">
    <property type="component" value="Unassembled WGS sequence"/>
</dbReference>
<evidence type="ECO:0000313" key="1">
    <source>
        <dbReference type="EMBL" id="GAX78256.1"/>
    </source>
</evidence>
<accession>A0A250X5D5</accession>
<evidence type="ECO:0000313" key="2">
    <source>
        <dbReference type="Proteomes" id="UP000232323"/>
    </source>
</evidence>
<dbReference type="AlphaFoldDB" id="A0A250X5D5"/>
<reference evidence="1 2" key="1">
    <citation type="submission" date="2017-08" db="EMBL/GenBank/DDBJ databases">
        <title>Acidophilic green algal genome provides insights into adaptation to an acidic environment.</title>
        <authorList>
            <person name="Hirooka S."/>
            <person name="Hirose Y."/>
            <person name="Kanesaki Y."/>
            <person name="Higuchi S."/>
            <person name="Fujiwara T."/>
            <person name="Onuma R."/>
            <person name="Era A."/>
            <person name="Ohbayashi R."/>
            <person name="Uzuka A."/>
            <person name="Nozaki H."/>
            <person name="Yoshikawa H."/>
            <person name="Miyagishima S.Y."/>
        </authorList>
    </citation>
    <scope>NUCLEOTIDE SEQUENCE [LARGE SCALE GENOMIC DNA]</scope>
    <source>
        <strain evidence="1 2">NIES-2499</strain>
    </source>
</reference>
<gene>
    <name evidence="1" type="ORF">CEUSTIGMA_g5698.t1</name>
</gene>